<comment type="caution">
    <text evidence="1">The sequence shown here is derived from an EMBL/GenBank/DDBJ whole genome shotgun (WGS) entry which is preliminary data.</text>
</comment>
<keyword evidence="2" id="KW-1185">Reference proteome</keyword>
<dbReference type="AlphaFoldDB" id="M0CUX6"/>
<name>M0CUX6_HALPD</name>
<organism evidence="1 2">
    <name type="scientific">Halogeometricum pallidum JCM 14848</name>
    <dbReference type="NCBI Taxonomy" id="1227487"/>
    <lineage>
        <taxon>Archaea</taxon>
        <taxon>Methanobacteriati</taxon>
        <taxon>Methanobacteriota</taxon>
        <taxon>Stenosarchaea group</taxon>
        <taxon>Halobacteria</taxon>
        <taxon>Halobacteriales</taxon>
        <taxon>Haloferacaceae</taxon>
        <taxon>Halogeometricum</taxon>
    </lineage>
</organism>
<proteinExistence type="predicted"/>
<sequence length="65" mass="7609">MHIWLIQLFSDCCEVWFFLLSVVAEDEYRLNVWVEKVVVFVDCSKHPLCFRGGEGSVVDVSESRR</sequence>
<dbReference type="Proteomes" id="UP000011513">
    <property type="component" value="Unassembled WGS sequence"/>
</dbReference>
<accession>M0CUX6</accession>
<evidence type="ECO:0000313" key="2">
    <source>
        <dbReference type="Proteomes" id="UP000011513"/>
    </source>
</evidence>
<reference evidence="1 2" key="1">
    <citation type="journal article" date="2014" name="PLoS Genet.">
        <title>Phylogenetically driven sequencing of extremely halophilic archaea reveals strategies for static and dynamic osmo-response.</title>
        <authorList>
            <person name="Becker E.A."/>
            <person name="Seitzer P.M."/>
            <person name="Tritt A."/>
            <person name="Larsen D."/>
            <person name="Krusor M."/>
            <person name="Yao A.I."/>
            <person name="Wu D."/>
            <person name="Madern D."/>
            <person name="Eisen J.A."/>
            <person name="Darling A.E."/>
            <person name="Facciotti M.T."/>
        </authorList>
    </citation>
    <scope>NUCLEOTIDE SEQUENCE [LARGE SCALE GENOMIC DNA]</scope>
    <source>
        <strain evidence="1 2">JCM 14848</strain>
    </source>
</reference>
<gene>
    <name evidence="1" type="ORF">C474_16864</name>
</gene>
<evidence type="ECO:0000313" key="1">
    <source>
        <dbReference type="EMBL" id="ELZ27041.1"/>
    </source>
</evidence>
<dbReference type="InParanoid" id="M0CUX6"/>
<dbReference type="EMBL" id="AOIV01000041">
    <property type="protein sequence ID" value="ELZ27041.1"/>
    <property type="molecule type" value="Genomic_DNA"/>
</dbReference>
<protein>
    <submittedName>
        <fullName evidence="1">Uncharacterized protein</fullName>
    </submittedName>
</protein>